<evidence type="ECO:0000313" key="1">
    <source>
        <dbReference type="EMBL" id="KAH1057930.1"/>
    </source>
</evidence>
<dbReference type="Proteomes" id="UP000828251">
    <property type="component" value="Unassembled WGS sequence"/>
</dbReference>
<organism evidence="1 2">
    <name type="scientific">Gossypium stocksii</name>
    <dbReference type="NCBI Taxonomy" id="47602"/>
    <lineage>
        <taxon>Eukaryota</taxon>
        <taxon>Viridiplantae</taxon>
        <taxon>Streptophyta</taxon>
        <taxon>Embryophyta</taxon>
        <taxon>Tracheophyta</taxon>
        <taxon>Spermatophyta</taxon>
        <taxon>Magnoliopsida</taxon>
        <taxon>eudicotyledons</taxon>
        <taxon>Gunneridae</taxon>
        <taxon>Pentapetalae</taxon>
        <taxon>rosids</taxon>
        <taxon>malvids</taxon>
        <taxon>Malvales</taxon>
        <taxon>Malvaceae</taxon>
        <taxon>Malvoideae</taxon>
        <taxon>Gossypium</taxon>
    </lineage>
</organism>
<name>A0A9D3UV27_9ROSI</name>
<proteinExistence type="predicted"/>
<sequence>MQSIMIPKKIYDKIESVARIFIWGTIYGRKKMSLVGWDSICQPKDRGGLGMRQLRDENISFLLKLGYNMVFDEEALWVRFIRSKYGLDGSLPDNIKRDRSSFLWKSLSKIWVLLRENIIWSVSLSSHSAEDNWACLFRLLAWRLWKNRNLYRGSAAQQK</sequence>
<dbReference type="EMBL" id="JAIQCV010000010">
    <property type="protein sequence ID" value="KAH1057930.1"/>
    <property type="molecule type" value="Genomic_DNA"/>
</dbReference>
<keyword evidence="2" id="KW-1185">Reference proteome</keyword>
<reference evidence="1 2" key="1">
    <citation type="journal article" date="2021" name="Plant Biotechnol. J.">
        <title>Multi-omics assisted identification of the key and species-specific regulatory components of drought-tolerant mechanisms in Gossypium stocksii.</title>
        <authorList>
            <person name="Yu D."/>
            <person name="Ke L."/>
            <person name="Zhang D."/>
            <person name="Wu Y."/>
            <person name="Sun Y."/>
            <person name="Mei J."/>
            <person name="Sun J."/>
            <person name="Sun Y."/>
        </authorList>
    </citation>
    <scope>NUCLEOTIDE SEQUENCE [LARGE SCALE GENOMIC DNA]</scope>
    <source>
        <strain evidence="2">cv. E1</strain>
        <tissue evidence="1">Leaf</tissue>
    </source>
</reference>
<dbReference type="OrthoDB" id="1750675at2759"/>
<evidence type="ECO:0000313" key="2">
    <source>
        <dbReference type="Proteomes" id="UP000828251"/>
    </source>
</evidence>
<evidence type="ECO:0008006" key="3">
    <source>
        <dbReference type="Google" id="ProtNLM"/>
    </source>
</evidence>
<accession>A0A9D3UV27</accession>
<dbReference type="AlphaFoldDB" id="A0A9D3UV27"/>
<comment type="caution">
    <text evidence="1">The sequence shown here is derived from an EMBL/GenBank/DDBJ whole genome shotgun (WGS) entry which is preliminary data.</text>
</comment>
<protein>
    <recommendedName>
        <fullName evidence="3">Reverse transcriptase zinc-binding domain-containing protein</fullName>
    </recommendedName>
</protein>
<gene>
    <name evidence="1" type="ORF">J1N35_035995</name>
</gene>